<dbReference type="InterPro" id="IPR035766">
    <property type="entry name" value="SPRYD7"/>
</dbReference>
<dbReference type="SUPFAM" id="SSF49899">
    <property type="entry name" value="Concanavalin A-like lectins/glucanases"/>
    <property type="match status" value="1"/>
</dbReference>
<evidence type="ECO:0000313" key="1">
    <source>
        <dbReference type="EMBL" id="KAK7231049.1"/>
    </source>
</evidence>
<evidence type="ECO:0000313" key="2">
    <source>
        <dbReference type="Proteomes" id="UP001363151"/>
    </source>
</evidence>
<dbReference type="KEGG" id="aaf:AURANDRAFT_62846"/>
<dbReference type="Gene3D" id="2.60.120.920">
    <property type="match status" value="1"/>
</dbReference>
<dbReference type="InterPro" id="IPR003877">
    <property type="entry name" value="SPRY_dom"/>
</dbReference>
<name>A0ABR1FHV5_AURAN</name>
<dbReference type="InterPro" id="IPR013320">
    <property type="entry name" value="ConA-like_dom_sf"/>
</dbReference>
<reference evidence="1 2" key="1">
    <citation type="submission" date="2024-03" db="EMBL/GenBank/DDBJ databases">
        <title>Aureococcus anophagefferens CCMP1851 and Kratosvirus quantuckense: Draft genome of a second virus-susceptible host strain in the model system.</title>
        <authorList>
            <person name="Chase E."/>
            <person name="Truchon A.R."/>
            <person name="Schepens W."/>
            <person name="Wilhelm S.W."/>
        </authorList>
    </citation>
    <scope>NUCLEOTIDE SEQUENCE [LARGE SCALE GENOMIC DNA]</scope>
    <source>
        <strain evidence="1 2">CCMP1851</strain>
    </source>
</reference>
<comment type="caution">
    <text evidence="1">The sequence shown here is derived from an EMBL/GenBank/DDBJ whole genome shotgun (WGS) entry which is preliminary data.</text>
</comment>
<keyword evidence="2" id="KW-1185">Reference proteome</keyword>
<organism evidence="1 2">
    <name type="scientific">Aureococcus anophagefferens</name>
    <name type="common">Harmful bloom alga</name>
    <dbReference type="NCBI Taxonomy" id="44056"/>
    <lineage>
        <taxon>Eukaryota</taxon>
        <taxon>Sar</taxon>
        <taxon>Stramenopiles</taxon>
        <taxon>Ochrophyta</taxon>
        <taxon>Pelagophyceae</taxon>
        <taxon>Pelagomonadales</taxon>
        <taxon>Pelagomonadaceae</taxon>
        <taxon>Aureococcus</taxon>
    </lineage>
</organism>
<dbReference type="Proteomes" id="UP001363151">
    <property type="component" value="Unassembled WGS sequence"/>
</dbReference>
<dbReference type="Pfam" id="PF00622">
    <property type="entry name" value="SPRY"/>
    <property type="match status" value="1"/>
</dbReference>
<dbReference type="InterPro" id="IPR043136">
    <property type="entry name" value="B30.2/SPRY_sf"/>
</dbReference>
<dbReference type="PANTHER" id="PTHR20951:SF2">
    <property type="entry name" value="SPRY DOMAIN-CONTAINING PROTEIN 7"/>
    <property type="match status" value="1"/>
</dbReference>
<sequence>MSFLCCCCRKSSEAPAFELGVLDYPLVRLDRNGGDVSVESSATGDALGGSGVAYTSTAIEQDAAYWELHVEAAGPFRVGVCRELGEAQLGGELGDGQTSWALDSAAAGAVEGDVIGVAFGQAELPNLSFFLNGELLEHGMVNRIRGEVFPAASVTGGAKLRCVFDEANFEHAPPRTHSALRVTQNII</sequence>
<protein>
    <submittedName>
        <fullName evidence="1">Uncharacterized protein</fullName>
    </submittedName>
</protein>
<proteinExistence type="predicted"/>
<dbReference type="EMBL" id="JBBJCI010000420">
    <property type="protein sequence ID" value="KAK7231049.1"/>
    <property type="molecule type" value="Genomic_DNA"/>
</dbReference>
<gene>
    <name evidence="1" type="ORF">SO694_00076017</name>
</gene>
<accession>A0ABR1FHV5</accession>
<dbReference type="PANTHER" id="PTHR20951">
    <property type="entry name" value="C13ORF1 PROTEIN-RELATED"/>
    <property type="match status" value="1"/>
</dbReference>